<dbReference type="EMBL" id="RXIC02000023">
    <property type="protein sequence ID" value="KAB1213248.1"/>
    <property type="molecule type" value="Genomic_DNA"/>
</dbReference>
<feature type="chain" id="PRO_5025349774" evidence="2">
    <location>
        <begin position="19"/>
        <end position="492"/>
    </location>
</feature>
<proteinExistence type="predicted"/>
<feature type="transmembrane region" description="Helical" evidence="1">
    <location>
        <begin position="231"/>
        <end position="254"/>
    </location>
</feature>
<organism evidence="3 4">
    <name type="scientific">Morella rubra</name>
    <name type="common">Chinese bayberry</name>
    <dbReference type="NCBI Taxonomy" id="262757"/>
    <lineage>
        <taxon>Eukaryota</taxon>
        <taxon>Viridiplantae</taxon>
        <taxon>Streptophyta</taxon>
        <taxon>Embryophyta</taxon>
        <taxon>Tracheophyta</taxon>
        <taxon>Spermatophyta</taxon>
        <taxon>Magnoliopsida</taxon>
        <taxon>eudicotyledons</taxon>
        <taxon>Gunneridae</taxon>
        <taxon>Pentapetalae</taxon>
        <taxon>rosids</taxon>
        <taxon>fabids</taxon>
        <taxon>Fagales</taxon>
        <taxon>Myricaceae</taxon>
        <taxon>Morella</taxon>
    </lineage>
</organism>
<feature type="transmembrane region" description="Helical" evidence="1">
    <location>
        <begin position="430"/>
        <end position="450"/>
    </location>
</feature>
<evidence type="ECO:0000313" key="3">
    <source>
        <dbReference type="EMBL" id="KAB1213248.1"/>
    </source>
</evidence>
<dbReference type="OrthoDB" id="1922814at2759"/>
<sequence length="492" mass="54672">MGSTLLVLHVTFLMLILASTIPENAGRNLLQTDDALEPNNQSDGTVRLDPLDRFKKYRGGYDITNKHYWSSTIFTGVYGYCIGLLWLLCGTIYGGFLLATTVCSRSGTRGKLRKRLPCYKQFCLWPILLVTLLTILAIAASGLVLGGNARFHSQAKTVVNIIINTANKASETIYNTTGAMKDMTNNLEAAGGSSDASGFLNSTSEKLNGEAAEIQWQAKKHRHLINKGLRIVFIIFCWFLMVLCWLFFGMYFFLEKFSSDTCTALENFQQNPNNNSLSSILPCDEIHSAKSILFDVSAGIYNLVNKVNANISLLQATSYPNLVYVCNPFSPPPEYRYQPNNCPANTIKIGDISKVLKLLTCSDSNKGTCENGQFVSTSDFKTAEAYSSSVQTLLNAYPGMESLVECQSVKDAFSEIVLDHCKPLKRYARMVWLSLLFLSMIMTCLVLIWIKQAYHGQNLHFPDSSVKPHFAKANMLEAGVAEESLEENNSRV</sequence>
<evidence type="ECO:0000313" key="4">
    <source>
        <dbReference type="Proteomes" id="UP000516437"/>
    </source>
</evidence>
<keyword evidence="1" id="KW-0812">Transmembrane</keyword>
<keyword evidence="4" id="KW-1185">Reference proteome</keyword>
<reference evidence="3 4" key="1">
    <citation type="journal article" date="2019" name="Plant Biotechnol. J.">
        <title>The red bayberry genome and genetic basis of sex determination.</title>
        <authorList>
            <person name="Jia H.M."/>
            <person name="Jia H.J."/>
            <person name="Cai Q.L."/>
            <person name="Wang Y."/>
            <person name="Zhao H.B."/>
            <person name="Yang W.F."/>
            <person name="Wang G.Y."/>
            <person name="Li Y.H."/>
            <person name="Zhan D.L."/>
            <person name="Shen Y.T."/>
            <person name="Niu Q.F."/>
            <person name="Chang L."/>
            <person name="Qiu J."/>
            <person name="Zhao L."/>
            <person name="Xie H.B."/>
            <person name="Fu W.Y."/>
            <person name="Jin J."/>
            <person name="Li X.W."/>
            <person name="Jiao Y."/>
            <person name="Zhou C.C."/>
            <person name="Tu T."/>
            <person name="Chai C.Y."/>
            <person name="Gao J.L."/>
            <person name="Fan L.J."/>
            <person name="van de Weg E."/>
            <person name="Wang J.Y."/>
            <person name="Gao Z.S."/>
        </authorList>
    </citation>
    <scope>NUCLEOTIDE SEQUENCE [LARGE SCALE GENOMIC DNA]</scope>
    <source>
        <tissue evidence="3">Leaves</tissue>
    </source>
</reference>
<feature type="transmembrane region" description="Helical" evidence="1">
    <location>
        <begin position="122"/>
        <end position="145"/>
    </location>
</feature>
<dbReference type="PANTHER" id="PTHR31414:SF18">
    <property type="entry name" value="TRANSMEMBRANE PROTEIN-RELATED"/>
    <property type="match status" value="1"/>
</dbReference>
<gene>
    <name evidence="3" type="ORF">CJ030_MR5G009657</name>
</gene>
<feature type="transmembrane region" description="Helical" evidence="1">
    <location>
        <begin position="77"/>
        <end position="102"/>
    </location>
</feature>
<comment type="caution">
    <text evidence="3">The sequence shown here is derived from an EMBL/GenBank/DDBJ whole genome shotgun (WGS) entry which is preliminary data.</text>
</comment>
<keyword evidence="2" id="KW-0732">Signal</keyword>
<evidence type="ECO:0000256" key="1">
    <source>
        <dbReference type="SAM" id="Phobius"/>
    </source>
</evidence>
<dbReference type="GO" id="GO:0016020">
    <property type="term" value="C:membrane"/>
    <property type="evidence" value="ECO:0007669"/>
    <property type="project" value="TreeGrafter"/>
</dbReference>
<evidence type="ECO:0000256" key="2">
    <source>
        <dbReference type="SAM" id="SignalP"/>
    </source>
</evidence>
<keyword evidence="1" id="KW-0472">Membrane</keyword>
<accession>A0A6A1VN96</accession>
<dbReference type="PANTHER" id="PTHR31414">
    <property type="entry name" value="TRANSMEMBRANE PROTEIN DDB_G0292058"/>
    <property type="match status" value="1"/>
</dbReference>
<dbReference type="InterPro" id="IPR040283">
    <property type="entry name" value="DDB_G0292058-like"/>
</dbReference>
<feature type="signal peptide" evidence="2">
    <location>
        <begin position="1"/>
        <end position="18"/>
    </location>
</feature>
<keyword evidence="1" id="KW-1133">Transmembrane helix</keyword>
<dbReference type="Proteomes" id="UP000516437">
    <property type="component" value="Chromosome 5"/>
</dbReference>
<protein>
    <submittedName>
        <fullName evidence="3">Uncharacterized protein</fullName>
    </submittedName>
</protein>
<name>A0A6A1VN96_9ROSI</name>
<dbReference type="AlphaFoldDB" id="A0A6A1VN96"/>